<dbReference type="PANTHER" id="PTHR12428">
    <property type="entry name" value="OXA1"/>
    <property type="match status" value="1"/>
</dbReference>
<evidence type="ECO:0000256" key="14">
    <source>
        <dbReference type="SAM" id="Phobius"/>
    </source>
</evidence>
<protein>
    <recommendedName>
        <fullName evidence="3">Membrane protein insertase YidC</fullName>
    </recommendedName>
    <alternativeName>
        <fullName evidence="11">Foldase YidC</fullName>
    </alternativeName>
    <alternativeName>
        <fullName evidence="10">Membrane integrase YidC</fullName>
    </alternativeName>
    <alternativeName>
        <fullName evidence="9">Membrane protein YidC</fullName>
    </alternativeName>
</protein>
<gene>
    <name evidence="16" type="ORF">SAMN06295981_1026</name>
</gene>
<organism evidence="16 17">
    <name type="scientific">Corynebacterium pollutisoli</name>
    <dbReference type="NCBI Taxonomy" id="1610489"/>
    <lineage>
        <taxon>Bacteria</taxon>
        <taxon>Bacillati</taxon>
        <taxon>Actinomycetota</taxon>
        <taxon>Actinomycetes</taxon>
        <taxon>Mycobacteriales</taxon>
        <taxon>Corynebacteriaceae</taxon>
        <taxon>Corynebacterium</taxon>
    </lineage>
</organism>
<dbReference type="AlphaFoldDB" id="A0A1X7IXC2"/>
<feature type="transmembrane region" description="Helical" evidence="14">
    <location>
        <begin position="226"/>
        <end position="245"/>
    </location>
</feature>
<evidence type="ECO:0000313" key="16">
    <source>
        <dbReference type="EMBL" id="SMG19758.1"/>
    </source>
</evidence>
<evidence type="ECO:0000256" key="11">
    <source>
        <dbReference type="ARBA" id="ARBA00033342"/>
    </source>
</evidence>
<dbReference type="OrthoDB" id="9780552at2"/>
<evidence type="ECO:0000256" key="3">
    <source>
        <dbReference type="ARBA" id="ARBA00015325"/>
    </source>
</evidence>
<reference evidence="17" key="1">
    <citation type="submission" date="2017-04" db="EMBL/GenBank/DDBJ databases">
        <authorList>
            <person name="Varghese N."/>
            <person name="Submissions S."/>
        </authorList>
    </citation>
    <scope>NUCLEOTIDE SEQUENCE [LARGE SCALE GENOMIC DNA]</scope>
    <source>
        <strain evidence="17">VDS</strain>
    </source>
</reference>
<comment type="function">
    <text evidence="7">Required for the insertion and/or proper folding and/or complex formation of integral membrane proteins into the membrane. Involved in integration of membrane proteins that insert both dependently and independently of the Sec translocase complex, as well as at least some lipoproteins. Aids folding of multispanning membrane proteins.</text>
</comment>
<evidence type="ECO:0000256" key="8">
    <source>
        <dbReference type="ARBA" id="ARBA00026028"/>
    </source>
</evidence>
<feature type="compositionally biased region" description="Basic and acidic residues" evidence="13">
    <location>
        <begin position="351"/>
        <end position="377"/>
    </location>
</feature>
<evidence type="ECO:0000259" key="15">
    <source>
        <dbReference type="Pfam" id="PF02096"/>
    </source>
</evidence>
<dbReference type="GO" id="GO:0032977">
    <property type="term" value="F:membrane insertase activity"/>
    <property type="evidence" value="ECO:0007669"/>
    <property type="project" value="InterPro"/>
</dbReference>
<feature type="transmembrane region" description="Helical" evidence="14">
    <location>
        <begin position="30"/>
        <end position="52"/>
    </location>
</feature>
<feature type="region of interest" description="Disordered" evidence="13">
    <location>
        <begin position="351"/>
        <end position="418"/>
    </location>
</feature>
<feature type="transmembrane region" description="Helical" evidence="14">
    <location>
        <begin position="251"/>
        <end position="273"/>
    </location>
</feature>
<evidence type="ECO:0000256" key="6">
    <source>
        <dbReference type="ARBA" id="ARBA00023136"/>
    </source>
</evidence>
<dbReference type="Pfam" id="PF02096">
    <property type="entry name" value="60KD_IMP"/>
    <property type="match status" value="1"/>
</dbReference>
<name>A0A1X7IXC2_9CORY</name>
<feature type="domain" description="Membrane insertase YidC/Oxa/ALB C-terminal" evidence="15">
    <location>
        <begin position="32"/>
        <end position="270"/>
    </location>
</feature>
<dbReference type="STRING" id="1610489.SAMN06295981_1026"/>
<evidence type="ECO:0000256" key="1">
    <source>
        <dbReference type="ARBA" id="ARBA00004141"/>
    </source>
</evidence>
<evidence type="ECO:0000256" key="13">
    <source>
        <dbReference type="SAM" id="MobiDB-lite"/>
    </source>
</evidence>
<dbReference type="EMBL" id="FXAR01000003">
    <property type="protein sequence ID" value="SMG19758.1"/>
    <property type="molecule type" value="Genomic_DNA"/>
</dbReference>
<comment type="subunit">
    <text evidence="8">Interacts with the Sec translocase complex via SecD. Specifically interacts with transmembrane segments of nascent integral membrane proteins during membrane integration.</text>
</comment>
<keyword evidence="6 14" id="KW-0472">Membrane</keyword>
<evidence type="ECO:0000256" key="10">
    <source>
        <dbReference type="ARBA" id="ARBA00033245"/>
    </source>
</evidence>
<keyword evidence="17" id="KW-1185">Reference proteome</keyword>
<dbReference type="GO" id="GO:0051205">
    <property type="term" value="P:protein insertion into membrane"/>
    <property type="evidence" value="ECO:0007669"/>
    <property type="project" value="TreeGrafter"/>
</dbReference>
<evidence type="ECO:0000256" key="5">
    <source>
        <dbReference type="ARBA" id="ARBA00022989"/>
    </source>
</evidence>
<proteinExistence type="inferred from homology"/>
<sequence length="418" mass="47658">MLEPFIYPVSGILKLWHLLLHSVFGIDDSTAWLVSMFCLVLTVRTFLIPFFWAQAKTARIGVAMRPALAALKEEYATKTDRESILEFERKQKELREEYGHRISAGCVPALIQIPVFLGLYQVLLRMARPGDGLEVTPETRIGFLNADEINAFLDATVNGVPLPAYIAMPEDILARLGTTSGEVRDFVLPFLIAAVVFTTGNMIASIWRNMQTLDWDSGLARGMNKFLIGMTLFIPVLLITLALTGPLPVAIILYWFANNLWTLVQTLIIYPLVHRRIPLSEDFEEFSRERRDIAKSADREKRQVKWDTRRRKAAGAVMPWKIPAIRRELNEEKAARRAELEEQKAEAKALAKEKQKVRSEIQRERTQEKIAEWEKRPTVRRIAAWQARRQEKKKTRSSNPPAEPTASDEPDRGPSAAE</sequence>
<comment type="similarity">
    <text evidence="2">Belongs to the OXA1/ALB3/YidC family. Type 1 subfamily.</text>
</comment>
<evidence type="ECO:0000256" key="9">
    <source>
        <dbReference type="ARBA" id="ARBA00031538"/>
    </source>
</evidence>
<evidence type="ECO:0000256" key="12">
    <source>
        <dbReference type="RuleBase" id="RU003945"/>
    </source>
</evidence>
<feature type="transmembrane region" description="Helical" evidence="14">
    <location>
        <begin position="102"/>
        <end position="123"/>
    </location>
</feature>
<evidence type="ECO:0000256" key="7">
    <source>
        <dbReference type="ARBA" id="ARBA00025034"/>
    </source>
</evidence>
<dbReference type="InterPro" id="IPR001708">
    <property type="entry name" value="YidC/ALB3/OXA1/COX18"/>
</dbReference>
<dbReference type="Proteomes" id="UP000193309">
    <property type="component" value="Unassembled WGS sequence"/>
</dbReference>
<feature type="transmembrane region" description="Helical" evidence="14">
    <location>
        <begin position="186"/>
        <end position="206"/>
    </location>
</feature>
<dbReference type="RefSeq" id="WP_159449783.1">
    <property type="nucleotide sequence ID" value="NZ_FXAR01000003.1"/>
</dbReference>
<keyword evidence="5 14" id="KW-1133">Transmembrane helix</keyword>
<evidence type="ECO:0000256" key="2">
    <source>
        <dbReference type="ARBA" id="ARBA00010527"/>
    </source>
</evidence>
<keyword evidence="4 12" id="KW-0812">Transmembrane</keyword>
<dbReference type="NCBIfam" id="TIGR03592">
    <property type="entry name" value="yidC_oxa1_cterm"/>
    <property type="match status" value="1"/>
</dbReference>
<dbReference type="GO" id="GO:0005886">
    <property type="term" value="C:plasma membrane"/>
    <property type="evidence" value="ECO:0007669"/>
    <property type="project" value="TreeGrafter"/>
</dbReference>
<dbReference type="PANTHER" id="PTHR12428:SF65">
    <property type="entry name" value="CYTOCHROME C OXIDASE ASSEMBLY PROTEIN COX18, MITOCHONDRIAL"/>
    <property type="match status" value="1"/>
</dbReference>
<dbReference type="NCBIfam" id="NF001300">
    <property type="entry name" value="PRK00247.1"/>
    <property type="match status" value="1"/>
</dbReference>
<accession>A0A1X7IXC2</accession>
<evidence type="ECO:0000256" key="4">
    <source>
        <dbReference type="ARBA" id="ARBA00022692"/>
    </source>
</evidence>
<dbReference type="InterPro" id="IPR028055">
    <property type="entry name" value="YidC/Oxa/ALB_C"/>
</dbReference>
<comment type="subcellular location">
    <subcellularLocation>
        <location evidence="1 12">Membrane</location>
        <topology evidence="1 12">Multi-pass membrane protein</topology>
    </subcellularLocation>
</comment>
<evidence type="ECO:0000313" key="17">
    <source>
        <dbReference type="Proteomes" id="UP000193309"/>
    </source>
</evidence>